<feature type="region of interest" description="Disordered" evidence="1">
    <location>
        <begin position="318"/>
        <end position="339"/>
    </location>
</feature>
<name>A0A4Q7DNK2_9PROT</name>
<keyword evidence="2" id="KW-0732">Signal</keyword>
<feature type="chain" id="PRO_5020967631" evidence="2">
    <location>
        <begin position="23"/>
        <end position="339"/>
    </location>
</feature>
<comment type="caution">
    <text evidence="3">The sequence shown here is derived from an EMBL/GenBank/DDBJ whole genome shotgun (WGS) entry which is preliminary data.</text>
</comment>
<accession>A0A4Q7DNK2</accession>
<evidence type="ECO:0000313" key="4">
    <source>
        <dbReference type="Proteomes" id="UP000293550"/>
    </source>
</evidence>
<protein>
    <submittedName>
        <fullName evidence="3">Uncharacterized protein</fullName>
    </submittedName>
</protein>
<sequence>MSRIVSLLLFAFFVMQANSAMAGALQKANVLTSKVLKEKQQKEEKPHEKEETAESTLELLDSIAGNAQANAKIIRMLARGFLSKKTRFVKAFFKDYGSIQNLRTAEQDFVISILDLLEGHLSEILRNSGEEFGFWVPDEGKGFNQVFHDCTFVIRKPDADWDESWQGSVARSEGFSPDVNKSWIDITCKTDADQQPAVVSKLGWSFLNDLKSQNSSLSKDVDNPSFGFRIGDNANKAWSTSSVITICHKTSEPLSEGVRRIFEDMIRKCPFADRIRSAGEDQFDRHKDHVNAVLKNKGVTADQFKEFLFPQDCGHLAIKSPSHSPREHELNYPSNAKVH</sequence>
<dbReference type="AlphaFoldDB" id="A0A4Q7DNK2"/>
<evidence type="ECO:0000313" key="3">
    <source>
        <dbReference type="EMBL" id="RZI46466.1"/>
    </source>
</evidence>
<dbReference type="RefSeq" id="WP_130153569.1">
    <property type="nucleotide sequence ID" value="NZ_SCFB01000004.1"/>
</dbReference>
<evidence type="ECO:0000256" key="2">
    <source>
        <dbReference type="SAM" id="SignalP"/>
    </source>
</evidence>
<dbReference type="Proteomes" id="UP000293550">
    <property type="component" value="Unassembled WGS sequence"/>
</dbReference>
<gene>
    <name evidence="3" type="ORF">EQU50_02460</name>
</gene>
<reference evidence="3 4" key="1">
    <citation type="submission" date="2018-10" db="EMBL/GenBank/DDBJ databases">
        <title>An updated phylogeny of the Alphaproteobacteria reveals that the parasitic Rickettsiales and Holosporales have independent origins.</title>
        <authorList>
            <person name="Munoz-Gomez S.A."/>
            <person name="Hess S."/>
            <person name="Burger G."/>
            <person name="Lang B.F."/>
            <person name="Susko E."/>
            <person name="Slamovits C.H."/>
            <person name="Roger A.J."/>
        </authorList>
    </citation>
    <scope>NUCLEOTIDE SEQUENCE [LARGE SCALE GENOMIC DNA]</scope>
    <source>
        <strain evidence="3">HOLO01</strain>
    </source>
</reference>
<dbReference type="EMBL" id="SCFB01000004">
    <property type="protein sequence ID" value="RZI46466.1"/>
    <property type="molecule type" value="Genomic_DNA"/>
</dbReference>
<keyword evidence="4" id="KW-1185">Reference proteome</keyword>
<proteinExistence type="predicted"/>
<evidence type="ECO:0000256" key="1">
    <source>
        <dbReference type="SAM" id="MobiDB-lite"/>
    </source>
</evidence>
<organism evidence="3 4">
    <name type="scientific">Candidatus Finniella inopinata</name>
    <dbReference type="NCBI Taxonomy" id="1696036"/>
    <lineage>
        <taxon>Bacteria</taxon>
        <taxon>Pseudomonadati</taxon>
        <taxon>Pseudomonadota</taxon>
        <taxon>Alphaproteobacteria</taxon>
        <taxon>Holosporales</taxon>
        <taxon>Candidatus Paracaedibacteraceae</taxon>
        <taxon>Candidatus Finniella</taxon>
    </lineage>
</organism>
<feature type="signal peptide" evidence="2">
    <location>
        <begin position="1"/>
        <end position="22"/>
    </location>
</feature>